<organism evidence="1">
    <name type="scientific">Anguilla anguilla</name>
    <name type="common">European freshwater eel</name>
    <name type="synonym">Muraena anguilla</name>
    <dbReference type="NCBI Taxonomy" id="7936"/>
    <lineage>
        <taxon>Eukaryota</taxon>
        <taxon>Metazoa</taxon>
        <taxon>Chordata</taxon>
        <taxon>Craniata</taxon>
        <taxon>Vertebrata</taxon>
        <taxon>Euteleostomi</taxon>
        <taxon>Actinopterygii</taxon>
        <taxon>Neopterygii</taxon>
        <taxon>Teleostei</taxon>
        <taxon>Anguilliformes</taxon>
        <taxon>Anguillidae</taxon>
        <taxon>Anguilla</taxon>
    </lineage>
</organism>
<dbReference type="AlphaFoldDB" id="A0A0E9THF7"/>
<name>A0A0E9THF7_ANGAN</name>
<protein>
    <submittedName>
        <fullName evidence="1">Uncharacterized protein</fullName>
    </submittedName>
</protein>
<proteinExistence type="predicted"/>
<sequence>MRSKGEVKVKGQKIQLEGERQCADC</sequence>
<reference evidence="1" key="1">
    <citation type="submission" date="2014-11" db="EMBL/GenBank/DDBJ databases">
        <authorList>
            <person name="Amaro Gonzalez C."/>
        </authorList>
    </citation>
    <scope>NUCLEOTIDE SEQUENCE</scope>
</reference>
<reference evidence="1" key="2">
    <citation type="journal article" date="2015" name="Fish Shellfish Immunol.">
        <title>Early steps in the European eel (Anguilla anguilla)-Vibrio vulnificus interaction in the gills: Role of the RtxA13 toxin.</title>
        <authorList>
            <person name="Callol A."/>
            <person name="Pajuelo D."/>
            <person name="Ebbesson L."/>
            <person name="Teles M."/>
            <person name="MacKenzie S."/>
            <person name="Amaro C."/>
        </authorList>
    </citation>
    <scope>NUCLEOTIDE SEQUENCE</scope>
</reference>
<dbReference type="EMBL" id="GBXM01055458">
    <property type="protein sequence ID" value="JAH53119.1"/>
    <property type="molecule type" value="Transcribed_RNA"/>
</dbReference>
<evidence type="ECO:0000313" key="1">
    <source>
        <dbReference type="EMBL" id="JAH53119.1"/>
    </source>
</evidence>
<accession>A0A0E9THF7</accession>